<name>A0ABD5WY43_9EURY</name>
<sequence length="277" mass="28060">MTGSLLDVCLALLLVSGAAVTIVGVDPPGGSHSASVRAGGVAETLAATTEPVEYALTRDGSSPSPEADRVAHATLAEHLAHAAVRSATFDGEPLSPALDGYRRAVRSAVADAIGPRTAVRAVWRPLPGVDLGGEVRVGPTPPPTATVSAARFTVPVGSSDPAERRTANGSNGDTTPSTTAAEATIEVLFPSERIAAAARDDSPAVDAVVERYRRAGEAVGVDTVAVLERGGPTAANRELAAAVADRVEGGQSLDEQCGQEPGATPGRVVVVVRTWSP</sequence>
<dbReference type="InterPro" id="IPR055708">
    <property type="entry name" value="DUF7284"/>
</dbReference>
<dbReference type="EMBL" id="JBHTAG010000003">
    <property type="protein sequence ID" value="MFC7098454.1"/>
    <property type="molecule type" value="Genomic_DNA"/>
</dbReference>
<protein>
    <recommendedName>
        <fullName evidence="4">SIMPL domain-containing protein</fullName>
    </recommendedName>
</protein>
<dbReference type="GeneID" id="79270618"/>
<keyword evidence="3" id="KW-1185">Reference proteome</keyword>
<gene>
    <name evidence="2" type="ORF">ACFQKD_14185</name>
</gene>
<evidence type="ECO:0000313" key="3">
    <source>
        <dbReference type="Proteomes" id="UP001596388"/>
    </source>
</evidence>
<organism evidence="2 3">
    <name type="scientific">Halobaculum marinum</name>
    <dbReference type="NCBI Taxonomy" id="3031996"/>
    <lineage>
        <taxon>Archaea</taxon>
        <taxon>Methanobacteriati</taxon>
        <taxon>Methanobacteriota</taxon>
        <taxon>Stenosarchaea group</taxon>
        <taxon>Halobacteria</taxon>
        <taxon>Halobacteriales</taxon>
        <taxon>Haloferacaceae</taxon>
        <taxon>Halobaculum</taxon>
    </lineage>
</organism>
<dbReference type="Pfam" id="PF23955">
    <property type="entry name" value="DUF7284"/>
    <property type="match status" value="1"/>
</dbReference>
<evidence type="ECO:0000313" key="2">
    <source>
        <dbReference type="EMBL" id="MFC7098454.1"/>
    </source>
</evidence>
<proteinExistence type="predicted"/>
<dbReference type="Proteomes" id="UP001596388">
    <property type="component" value="Unassembled WGS sequence"/>
</dbReference>
<accession>A0ABD5WY43</accession>
<dbReference type="AlphaFoldDB" id="A0ABD5WY43"/>
<comment type="caution">
    <text evidence="2">The sequence shown here is derived from an EMBL/GenBank/DDBJ whole genome shotgun (WGS) entry which is preliminary data.</text>
</comment>
<feature type="compositionally biased region" description="Polar residues" evidence="1">
    <location>
        <begin position="167"/>
        <end position="179"/>
    </location>
</feature>
<evidence type="ECO:0000256" key="1">
    <source>
        <dbReference type="SAM" id="MobiDB-lite"/>
    </source>
</evidence>
<dbReference type="RefSeq" id="WP_276237025.1">
    <property type="nucleotide sequence ID" value="NZ_CP119989.1"/>
</dbReference>
<evidence type="ECO:0008006" key="4">
    <source>
        <dbReference type="Google" id="ProtNLM"/>
    </source>
</evidence>
<reference evidence="2 3" key="1">
    <citation type="journal article" date="2019" name="Int. J. Syst. Evol. Microbiol.">
        <title>The Global Catalogue of Microorganisms (GCM) 10K type strain sequencing project: providing services to taxonomists for standard genome sequencing and annotation.</title>
        <authorList>
            <consortium name="The Broad Institute Genomics Platform"/>
            <consortium name="The Broad Institute Genome Sequencing Center for Infectious Disease"/>
            <person name="Wu L."/>
            <person name="Ma J."/>
        </authorList>
    </citation>
    <scope>NUCLEOTIDE SEQUENCE [LARGE SCALE GENOMIC DNA]</scope>
    <source>
        <strain evidence="2 3">DT55</strain>
    </source>
</reference>
<feature type="region of interest" description="Disordered" evidence="1">
    <location>
        <begin position="156"/>
        <end position="179"/>
    </location>
</feature>